<feature type="compositionally biased region" description="Polar residues" evidence="8">
    <location>
        <begin position="998"/>
        <end position="1022"/>
    </location>
</feature>
<dbReference type="Pfam" id="PF13632">
    <property type="entry name" value="Glyco_trans_2_3"/>
    <property type="match status" value="1"/>
</dbReference>
<name>A0A388L3J4_CHABU</name>
<evidence type="ECO:0000313" key="12">
    <source>
        <dbReference type="Proteomes" id="UP000265515"/>
    </source>
</evidence>
<dbReference type="SUPFAM" id="SSF53448">
    <property type="entry name" value="Nucleotide-diphospho-sugar transferases"/>
    <property type="match status" value="1"/>
</dbReference>
<feature type="region of interest" description="Disordered" evidence="8">
    <location>
        <begin position="979"/>
        <end position="1049"/>
    </location>
</feature>
<feature type="region of interest" description="Disordered" evidence="8">
    <location>
        <begin position="538"/>
        <end position="558"/>
    </location>
</feature>
<evidence type="ECO:0000313" key="11">
    <source>
        <dbReference type="EMBL" id="GBG76870.1"/>
    </source>
</evidence>
<evidence type="ECO:0000256" key="4">
    <source>
        <dbReference type="ARBA" id="ARBA00022989"/>
    </source>
</evidence>
<dbReference type="GO" id="GO:0000139">
    <property type="term" value="C:Golgi membrane"/>
    <property type="evidence" value="ECO:0007669"/>
    <property type="project" value="UniProtKB-SubCell"/>
</dbReference>
<evidence type="ECO:0000256" key="7">
    <source>
        <dbReference type="ARBA" id="ARBA00023316"/>
    </source>
</evidence>
<keyword evidence="2" id="KW-0808">Transferase</keyword>
<feature type="region of interest" description="Disordered" evidence="8">
    <location>
        <begin position="846"/>
        <end position="868"/>
    </location>
</feature>
<feature type="compositionally biased region" description="Polar residues" evidence="8">
    <location>
        <begin position="1029"/>
        <end position="1040"/>
    </location>
</feature>
<feature type="transmembrane region" description="Helical" evidence="9">
    <location>
        <begin position="286"/>
        <end position="307"/>
    </location>
</feature>
<reference evidence="11 12" key="1">
    <citation type="journal article" date="2018" name="Cell">
        <title>The Chara Genome: Secondary Complexity and Implications for Plant Terrestrialization.</title>
        <authorList>
            <person name="Nishiyama T."/>
            <person name="Sakayama H."/>
            <person name="Vries J.D."/>
            <person name="Buschmann H."/>
            <person name="Saint-Marcoux D."/>
            <person name="Ullrich K.K."/>
            <person name="Haas F.B."/>
            <person name="Vanderstraeten L."/>
            <person name="Becker D."/>
            <person name="Lang D."/>
            <person name="Vosolsobe S."/>
            <person name="Rombauts S."/>
            <person name="Wilhelmsson P.K.I."/>
            <person name="Janitza P."/>
            <person name="Kern R."/>
            <person name="Heyl A."/>
            <person name="Rumpler F."/>
            <person name="Villalobos L.I.A.C."/>
            <person name="Clay J.M."/>
            <person name="Skokan R."/>
            <person name="Toyoda A."/>
            <person name="Suzuki Y."/>
            <person name="Kagoshima H."/>
            <person name="Schijlen E."/>
            <person name="Tajeshwar N."/>
            <person name="Catarino B."/>
            <person name="Hetherington A.J."/>
            <person name="Saltykova A."/>
            <person name="Bonnot C."/>
            <person name="Breuninger H."/>
            <person name="Symeonidi A."/>
            <person name="Radhakrishnan G.V."/>
            <person name="Van Nieuwerburgh F."/>
            <person name="Deforce D."/>
            <person name="Chang C."/>
            <person name="Karol K.G."/>
            <person name="Hedrich R."/>
            <person name="Ulvskov P."/>
            <person name="Glockner G."/>
            <person name="Delwiche C.F."/>
            <person name="Petrasek J."/>
            <person name="Van de Peer Y."/>
            <person name="Friml J."/>
            <person name="Beilby M."/>
            <person name="Dolan L."/>
            <person name="Kohara Y."/>
            <person name="Sugano S."/>
            <person name="Fujiyama A."/>
            <person name="Delaux P.-M."/>
            <person name="Quint M."/>
            <person name="TheiBen G."/>
            <person name="Hagemann M."/>
            <person name="Harholt J."/>
            <person name="Dunand C."/>
            <person name="Zachgo S."/>
            <person name="Langdale J."/>
            <person name="Maumus F."/>
            <person name="Straeten D.V.D."/>
            <person name="Gould S.B."/>
            <person name="Rensing S.A."/>
        </authorList>
    </citation>
    <scope>NUCLEOTIDE SEQUENCE [LARGE SCALE GENOMIC DNA]</scope>
    <source>
        <strain evidence="11 12">S276</strain>
    </source>
</reference>
<feature type="compositionally biased region" description="Low complexity" evidence="8">
    <location>
        <begin position="411"/>
        <end position="421"/>
    </location>
</feature>
<feature type="compositionally biased region" description="Basic and acidic residues" evidence="8">
    <location>
        <begin position="538"/>
        <end position="551"/>
    </location>
</feature>
<accession>A0A388L3J4</accession>
<evidence type="ECO:0000256" key="1">
    <source>
        <dbReference type="ARBA" id="ARBA00004653"/>
    </source>
</evidence>
<feature type="transmembrane region" description="Helical" evidence="9">
    <location>
        <begin position="137"/>
        <end position="156"/>
    </location>
</feature>
<dbReference type="InterPro" id="IPR029044">
    <property type="entry name" value="Nucleotide-diphossugar_trans"/>
</dbReference>
<evidence type="ECO:0000259" key="10">
    <source>
        <dbReference type="Pfam" id="PF13632"/>
    </source>
</evidence>
<feature type="compositionally biased region" description="Basic and acidic residues" evidence="8">
    <location>
        <begin position="350"/>
        <end position="360"/>
    </location>
</feature>
<sequence>MDGSAPTSGRQPQERRQAQTAGGWQHDTVTEDTDLSYRAFVAGWRSVYVPNVVSPSELPVSMAAYKSQQQRWTKGMIQVGRKLIRVLLSWPIPIKCKVEAIFHLYSNLFYFFLLCLLIIFPFYVACQPVLRLMDLPMFEIDCTLLVIAAFPLLVFYSLSEAHASTGFTWPFRLWRLVPLLALMMGTTIAASKAIFQGMFGVSTTFVRTPKSGDVESKKRVLQGHHHHGVNSSRAVEVVYKAKHSWVPVCELVMSAFYLCSIILLLLTILLPSAVGRFAHKGYDVSVLPFMIVACFGFFWVGCTSFMLPQPNCSYCKVQSCRRVSKRFDPTVYLFDRPDEDLSPLQSPTTDKPDFGYHKLDVSSTSTATEKASRSLGGTKGRVIPTSEPLYNPRTVAGVHPYPARRSPLAPTTGDRGTSGTRTSHEQSRGEKFAELGLASRGGVTGNNDGTASVPSEACFTGPAEPRSKSANMVHGAPDRSLSLRRRALIGGATDVHDTRDNSFGFATNVAQERQGGVPPTGNDPSTTIPGWQSRQFAKSEIEPASDSDHSANHSQNTNAFRYPEGSTQGAIRKHQQGFNDLGREPRMPTVGSKRGLSALLPQRTEDIELRVDHMQSSSPPSEVIRDIHPGFDYSPSEDSFGYATKQIQQGRWKQQGGMGTAYARSSKPLEGVRDVDPGYIYSASEDSFGYATKQVQQERGKQLGRMEISFAQSPKPFEAVKDVHVHHPGYDYSVSEKSFGYATKQVQQQGGMGTAAYTHSSKPFEAVRDVHVHHPGYDYSANEESFGYATKQVQQQGGMGTAAYAHGSKPFDAVRDVNVHHPGYDYSANEESFGYATKQVQQERWKQQGGMERPQMTRSGEDERWQPGGPDSVMHADYTSYDASENSFGYAAKRVRAEPKMSRELLMPPSFSTDSMEAWQQMTGRGTTDSREVEAPDSMMRADYTSYDASENSFGFAAKRVRAERRLSRELLKTATFPTTGREDGQQHQMAGPGVDSPGNSTYSPLRTRTWRFQPSPETSGSYLEFGRSLSSDTTSTDEQGLSRRPSVNDYDASISSLESFEPSPPPFSSPRIGMWAFQRSKTVLRTASHSLSRMVSISEGVESGNEDDNHRKLIAKSDSHSKAWNSDLSLWGGGQGSSAGIELGRTTPHSADQITIGEEVPADEHARMV</sequence>
<feature type="domain" description="Glycosyltransferase 2-like" evidence="10">
    <location>
        <begin position="17"/>
        <end position="120"/>
    </location>
</feature>
<evidence type="ECO:0000256" key="5">
    <source>
        <dbReference type="ARBA" id="ARBA00023034"/>
    </source>
</evidence>
<organism evidence="11 12">
    <name type="scientific">Chara braunii</name>
    <name type="common">Braun's stonewort</name>
    <dbReference type="NCBI Taxonomy" id="69332"/>
    <lineage>
        <taxon>Eukaryota</taxon>
        <taxon>Viridiplantae</taxon>
        <taxon>Streptophyta</taxon>
        <taxon>Charophyceae</taxon>
        <taxon>Charales</taxon>
        <taxon>Characeae</taxon>
        <taxon>Chara</taxon>
    </lineage>
</organism>
<feature type="region of interest" description="Disordered" evidence="8">
    <location>
        <begin position="1140"/>
        <end position="1170"/>
    </location>
</feature>
<keyword evidence="6 9" id="KW-0472">Membrane</keyword>
<dbReference type="Gramene" id="GBG76870">
    <property type="protein sequence ID" value="GBG76870"/>
    <property type="gene ID" value="CBR_g23085"/>
</dbReference>
<keyword evidence="4 9" id="KW-1133">Transmembrane helix</keyword>
<dbReference type="GO" id="GO:0071555">
    <property type="term" value="P:cell wall organization"/>
    <property type="evidence" value="ECO:0007669"/>
    <property type="project" value="UniProtKB-KW"/>
</dbReference>
<proteinExistence type="predicted"/>
<evidence type="ECO:0000256" key="8">
    <source>
        <dbReference type="SAM" id="MobiDB-lite"/>
    </source>
</evidence>
<gene>
    <name evidence="11" type="ORF">CBR_g23085</name>
</gene>
<dbReference type="OrthoDB" id="72851at2759"/>
<keyword evidence="7" id="KW-0961">Cell wall biogenesis/degradation</keyword>
<comment type="caution">
    <text evidence="11">The sequence shown here is derived from an EMBL/GenBank/DDBJ whole genome shotgun (WGS) entry which is preliminary data.</text>
</comment>
<dbReference type="GO" id="GO:0016757">
    <property type="term" value="F:glycosyltransferase activity"/>
    <property type="evidence" value="ECO:0007669"/>
    <property type="project" value="UniProtKB-ARBA"/>
</dbReference>
<dbReference type="Proteomes" id="UP000265515">
    <property type="component" value="Unassembled WGS sequence"/>
</dbReference>
<evidence type="ECO:0000256" key="6">
    <source>
        <dbReference type="ARBA" id="ARBA00023136"/>
    </source>
</evidence>
<dbReference type="AlphaFoldDB" id="A0A388L3J4"/>
<comment type="subcellular location">
    <subcellularLocation>
        <location evidence="1">Golgi apparatus membrane</location>
        <topology evidence="1">Multi-pass membrane protein</topology>
    </subcellularLocation>
</comment>
<feature type="transmembrane region" description="Helical" evidence="9">
    <location>
        <begin position="255"/>
        <end position="274"/>
    </location>
</feature>
<feature type="region of interest" description="Disordered" evidence="8">
    <location>
        <begin position="1"/>
        <end position="24"/>
    </location>
</feature>
<protein>
    <recommendedName>
        <fullName evidence="10">Glycosyltransferase 2-like domain-containing protein</fullName>
    </recommendedName>
</protein>
<dbReference type="STRING" id="69332.A0A388L3J4"/>
<dbReference type="PANTHER" id="PTHR32044:SF80">
    <property type="entry name" value="XYLOGLUCAN GLYCOSYLTRANSFERASE 2-RELATED"/>
    <property type="match status" value="1"/>
</dbReference>
<feature type="compositionally biased region" description="Polar residues" evidence="8">
    <location>
        <begin position="1"/>
        <end position="11"/>
    </location>
</feature>
<keyword evidence="3 9" id="KW-0812">Transmembrane</keyword>
<feature type="transmembrane region" description="Helical" evidence="9">
    <location>
        <begin position="104"/>
        <end position="125"/>
    </location>
</feature>
<feature type="transmembrane region" description="Helical" evidence="9">
    <location>
        <begin position="176"/>
        <end position="195"/>
    </location>
</feature>
<dbReference type="PANTHER" id="PTHR32044">
    <property type="entry name" value="GLUCOMANNAN 4-BETA-MANNOSYLTRANSFERASE 9"/>
    <property type="match status" value="1"/>
</dbReference>
<feature type="region of interest" description="Disordered" evidence="8">
    <location>
        <begin position="338"/>
        <end position="429"/>
    </location>
</feature>
<keyword evidence="12" id="KW-1185">Reference proteome</keyword>
<evidence type="ECO:0000256" key="3">
    <source>
        <dbReference type="ARBA" id="ARBA00022692"/>
    </source>
</evidence>
<keyword evidence="5" id="KW-0333">Golgi apparatus</keyword>
<evidence type="ECO:0000256" key="2">
    <source>
        <dbReference type="ARBA" id="ARBA00022679"/>
    </source>
</evidence>
<dbReference type="Gene3D" id="3.90.550.10">
    <property type="entry name" value="Spore Coat Polysaccharide Biosynthesis Protein SpsA, Chain A"/>
    <property type="match status" value="1"/>
</dbReference>
<dbReference type="EMBL" id="BFEA01000255">
    <property type="protein sequence ID" value="GBG76870.1"/>
    <property type="molecule type" value="Genomic_DNA"/>
</dbReference>
<dbReference type="InterPro" id="IPR001173">
    <property type="entry name" value="Glyco_trans_2-like"/>
</dbReference>
<evidence type="ECO:0000256" key="9">
    <source>
        <dbReference type="SAM" id="Phobius"/>
    </source>
</evidence>